<protein>
    <recommendedName>
        <fullName evidence="1">HNH nuclease domain-containing protein</fullName>
    </recommendedName>
</protein>
<dbReference type="Pfam" id="PF13392">
    <property type="entry name" value="HNH_3"/>
    <property type="match status" value="1"/>
</dbReference>
<dbReference type="Gene3D" id="3.90.75.20">
    <property type="match status" value="1"/>
</dbReference>
<dbReference type="SUPFAM" id="SSF54060">
    <property type="entry name" value="His-Me finger endonucleases"/>
    <property type="match status" value="1"/>
</dbReference>
<dbReference type="AlphaFoldDB" id="A0A0F9L4M4"/>
<evidence type="ECO:0000313" key="2">
    <source>
        <dbReference type="EMBL" id="KKM89774.1"/>
    </source>
</evidence>
<reference evidence="2" key="1">
    <citation type="journal article" date="2015" name="Nature">
        <title>Complex archaea that bridge the gap between prokaryotes and eukaryotes.</title>
        <authorList>
            <person name="Spang A."/>
            <person name="Saw J.H."/>
            <person name="Jorgensen S.L."/>
            <person name="Zaremba-Niedzwiedzka K."/>
            <person name="Martijn J."/>
            <person name="Lind A.E."/>
            <person name="van Eijk R."/>
            <person name="Schleper C."/>
            <person name="Guy L."/>
            <person name="Ettema T.J."/>
        </authorList>
    </citation>
    <scope>NUCLEOTIDE SEQUENCE</scope>
</reference>
<evidence type="ECO:0000259" key="1">
    <source>
        <dbReference type="Pfam" id="PF13392"/>
    </source>
</evidence>
<feature type="domain" description="HNH nuclease" evidence="1">
    <location>
        <begin position="82"/>
        <end position="121"/>
    </location>
</feature>
<sequence length="148" mass="17164">MRDKLGRFIKGEHNSINTEFKKEFTPWNKGIKTGIIPKTAFKKGQVGKKAGHWKGGKFTSSNGYVMIYEPKHPFCKKNGQVYEHRLVMDKHLGRYLTSEEVVHHINNIKSDNRIENLMLFNTKKSHTKFHHIQEGIKSGEIIFDGKKL</sequence>
<gene>
    <name evidence="2" type="ORF">LCGC14_1245270</name>
</gene>
<dbReference type="InterPro" id="IPR003615">
    <property type="entry name" value="HNH_nuc"/>
</dbReference>
<dbReference type="EMBL" id="LAZR01006767">
    <property type="protein sequence ID" value="KKM89774.1"/>
    <property type="molecule type" value="Genomic_DNA"/>
</dbReference>
<organism evidence="2">
    <name type="scientific">marine sediment metagenome</name>
    <dbReference type="NCBI Taxonomy" id="412755"/>
    <lineage>
        <taxon>unclassified sequences</taxon>
        <taxon>metagenomes</taxon>
        <taxon>ecological metagenomes</taxon>
    </lineage>
</organism>
<accession>A0A0F9L4M4</accession>
<proteinExistence type="predicted"/>
<name>A0A0F9L4M4_9ZZZZ</name>
<comment type="caution">
    <text evidence="2">The sequence shown here is derived from an EMBL/GenBank/DDBJ whole genome shotgun (WGS) entry which is preliminary data.</text>
</comment>
<dbReference type="InterPro" id="IPR044925">
    <property type="entry name" value="His-Me_finger_sf"/>
</dbReference>